<feature type="chain" id="PRO_5008264679" evidence="1">
    <location>
        <begin position="18"/>
        <end position="120"/>
    </location>
</feature>
<evidence type="ECO:0000313" key="2">
    <source>
        <dbReference type="EMBL" id="KPJ09667.1"/>
    </source>
</evidence>
<keyword evidence="3" id="KW-1185">Reference proteome</keyword>
<sequence length="120" mass="13689">MVFLSLILAVLIPTALSYDAAYDKVDANKVLADDPLFRSYIDCFLDRKPCTADFSEEFKKILPEVIKEACAKCSEPQKKNVRKIVKALYEKYPDDAIKFADKYDPTREYESAFAAFVAEE</sequence>
<gene>
    <name evidence="2" type="ORF">RR48_13301</name>
</gene>
<dbReference type="Proteomes" id="UP000053240">
    <property type="component" value="Unassembled WGS sequence"/>
</dbReference>
<name>A0A194QW15_PAPMA</name>
<dbReference type="Pfam" id="PF03392">
    <property type="entry name" value="OS-D"/>
    <property type="match status" value="1"/>
</dbReference>
<evidence type="ECO:0000256" key="1">
    <source>
        <dbReference type="SAM" id="SignalP"/>
    </source>
</evidence>
<dbReference type="OrthoDB" id="7274644at2759"/>
<dbReference type="KEGG" id="pmac:106716689"/>
<dbReference type="PANTHER" id="PTHR11257:SF13">
    <property type="entry name" value="GEO07322P1"/>
    <property type="match status" value="1"/>
</dbReference>
<dbReference type="InParanoid" id="A0A194QW15"/>
<feature type="signal peptide" evidence="1">
    <location>
        <begin position="1"/>
        <end position="17"/>
    </location>
</feature>
<keyword evidence="1" id="KW-0732">Signal</keyword>
<dbReference type="InterPro" id="IPR036682">
    <property type="entry name" value="OS_D_A10/PebIII_sf"/>
</dbReference>
<organism evidence="2 3">
    <name type="scientific">Papilio machaon</name>
    <name type="common">Old World swallowtail butterfly</name>
    <dbReference type="NCBI Taxonomy" id="76193"/>
    <lineage>
        <taxon>Eukaryota</taxon>
        <taxon>Metazoa</taxon>
        <taxon>Ecdysozoa</taxon>
        <taxon>Arthropoda</taxon>
        <taxon>Hexapoda</taxon>
        <taxon>Insecta</taxon>
        <taxon>Pterygota</taxon>
        <taxon>Neoptera</taxon>
        <taxon>Endopterygota</taxon>
        <taxon>Lepidoptera</taxon>
        <taxon>Glossata</taxon>
        <taxon>Ditrysia</taxon>
        <taxon>Papilionoidea</taxon>
        <taxon>Papilionidae</taxon>
        <taxon>Papilioninae</taxon>
        <taxon>Papilio</taxon>
    </lineage>
</organism>
<dbReference type="AlphaFoldDB" id="A0A194QW15"/>
<dbReference type="Gene3D" id="1.10.2080.10">
    <property type="entry name" value="Insect odorant-binding protein A10/Ejaculatory bulb-specific protein 3"/>
    <property type="match status" value="1"/>
</dbReference>
<dbReference type="InterPro" id="IPR005055">
    <property type="entry name" value="A10/PebIII"/>
</dbReference>
<reference evidence="2 3" key="1">
    <citation type="journal article" date="2015" name="Nat. Commun.">
        <title>Outbred genome sequencing and CRISPR/Cas9 gene editing in butterflies.</title>
        <authorList>
            <person name="Li X."/>
            <person name="Fan D."/>
            <person name="Zhang W."/>
            <person name="Liu G."/>
            <person name="Zhang L."/>
            <person name="Zhao L."/>
            <person name="Fang X."/>
            <person name="Chen L."/>
            <person name="Dong Y."/>
            <person name="Chen Y."/>
            <person name="Ding Y."/>
            <person name="Zhao R."/>
            <person name="Feng M."/>
            <person name="Zhu Y."/>
            <person name="Feng Y."/>
            <person name="Jiang X."/>
            <person name="Zhu D."/>
            <person name="Xiang H."/>
            <person name="Feng X."/>
            <person name="Li S."/>
            <person name="Wang J."/>
            <person name="Zhang G."/>
            <person name="Kronforst M.R."/>
            <person name="Wang W."/>
        </authorList>
    </citation>
    <scope>NUCLEOTIDE SEQUENCE [LARGE SCALE GENOMIC DNA]</scope>
    <source>
        <strain evidence="2">Ya'a_city_454_Pm</strain>
        <tissue evidence="2">Whole body</tissue>
    </source>
</reference>
<proteinExistence type="predicted"/>
<dbReference type="EMBL" id="KQ461073">
    <property type="protein sequence ID" value="KPJ09667.1"/>
    <property type="molecule type" value="Genomic_DNA"/>
</dbReference>
<protein>
    <submittedName>
        <fullName evidence="2">Ejaculatory bulb-specific protein 3</fullName>
    </submittedName>
</protein>
<dbReference type="PANTHER" id="PTHR11257">
    <property type="entry name" value="CHEMOSENSORY PROTEIN-RELATED"/>
    <property type="match status" value="1"/>
</dbReference>
<dbReference type="SUPFAM" id="SSF100910">
    <property type="entry name" value="Chemosensory protein Csp2"/>
    <property type="match status" value="1"/>
</dbReference>
<accession>A0A194QW15</accession>
<evidence type="ECO:0000313" key="3">
    <source>
        <dbReference type="Proteomes" id="UP000053240"/>
    </source>
</evidence>